<dbReference type="Proteomes" id="UP000294947">
    <property type="component" value="Unassembled WGS sequence"/>
</dbReference>
<organism evidence="3 4">
    <name type="scientific">Saccharopolyspora elongata</name>
    <dbReference type="NCBI Taxonomy" id="2530387"/>
    <lineage>
        <taxon>Bacteria</taxon>
        <taxon>Bacillati</taxon>
        <taxon>Actinomycetota</taxon>
        <taxon>Actinomycetes</taxon>
        <taxon>Pseudonocardiales</taxon>
        <taxon>Pseudonocardiaceae</taxon>
        <taxon>Saccharopolyspora</taxon>
    </lineage>
</organism>
<sequence>MAGLVVLVAAVALYLDFSLGRVPAFTDYADRTAPAQGTNWLLVGSDSRDGLSPQQEQDLVTGGTADAAGSRTDTVMLLHIPAGAGAPTLVSLPRDSLVPIEGHGPNKLNAAYAYGGPTLLSRTVEEVTGLRIDHYLEIGLGGFAGVVDAVGGVRMCLPQAIHDPKIDLTLAAGCQQLTGAQALGFVRTRALARGDLERAEHQREFLTSLVRKATSREVLFNPVRSVPMTWRLADAVTVADGDHLDDLGRLGYQASTAGEGLITATVPTNGGMDMPGVGAVLFWDKEKSAELFTALGQDRPVPREALAGAR</sequence>
<protein>
    <submittedName>
        <fullName evidence="3">LytR family transcriptional regulator</fullName>
    </submittedName>
</protein>
<dbReference type="Gene3D" id="3.40.630.190">
    <property type="entry name" value="LCP protein"/>
    <property type="match status" value="1"/>
</dbReference>
<dbReference type="NCBIfam" id="TIGR00350">
    <property type="entry name" value="lytR_cpsA_psr"/>
    <property type="match status" value="1"/>
</dbReference>
<dbReference type="InterPro" id="IPR050922">
    <property type="entry name" value="LytR/CpsA/Psr_CW_biosynth"/>
</dbReference>
<evidence type="ECO:0000313" key="3">
    <source>
        <dbReference type="EMBL" id="TDD38590.1"/>
    </source>
</evidence>
<reference evidence="3 4" key="1">
    <citation type="submission" date="2019-03" db="EMBL/GenBank/DDBJ databases">
        <title>Draft genome sequences of novel Actinobacteria.</title>
        <authorList>
            <person name="Sahin N."/>
            <person name="Ay H."/>
            <person name="Saygin H."/>
        </authorList>
    </citation>
    <scope>NUCLEOTIDE SEQUENCE [LARGE SCALE GENOMIC DNA]</scope>
    <source>
        <strain evidence="3 4">7K502</strain>
    </source>
</reference>
<dbReference type="EMBL" id="SMKW01000085">
    <property type="protein sequence ID" value="TDD38590.1"/>
    <property type="molecule type" value="Genomic_DNA"/>
</dbReference>
<dbReference type="PANTHER" id="PTHR33392">
    <property type="entry name" value="POLYISOPRENYL-TEICHOIC ACID--PEPTIDOGLYCAN TEICHOIC ACID TRANSFERASE TAGU"/>
    <property type="match status" value="1"/>
</dbReference>
<evidence type="ECO:0000313" key="4">
    <source>
        <dbReference type="Proteomes" id="UP000294947"/>
    </source>
</evidence>
<dbReference type="AlphaFoldDB" id="A0A4R4Y4C2"/>
<proteinExistence type="inferred from homology"/>
<accession>A0A4R4Y4C2</accession>
<dbReference type="OrthoDB" id="9782542at2"/>
<dbReference type="PANTHER" id="PTHR33392:SF6">
    <property type="entry name" value="POLYISOPRENYL-TEICHOIC ACID--PEPTIDOGLYCAN TEICHOIC ACID TRANSFERASE TAGU"/>
    <property type="match status" value="1"/>
</dbReference>
<evidence type="ECO:0000256" key="1">
    <source>
        <dbReference type="ARBA" id="ARBA00006068"/>
    </source>
</evidence>
<keyword evidence="4" id="KW-1185">Reference proteome</keyword>
<evidence type="ECO:0000259" key="2">
    <source>
        <dbReference type="Pfam" id="PF03816"/>
    </source>
</evidence>
<gene>
    <name evidence="3" type="ORF">E1288_38625</name>
</gene>
<feature type="domain" description="Cell envelope-related transcriptional attenuator" evidence="2">
    <location>
        <begin position="71"/>
        <end position="214"/>
    </location>
</feature>
<dbReference type="InterPro" id="IPR004474">
    <property type="entry name" value="LytR_CpsA_psr"/>
</dbReference>
<dbReference type="Pfam" id="PF03816">
    <property type="entry name" value="LytR_cpsA_psr"/>
    <property type="match status" value="1"/>
</dbReference>
<name>A0A4R4Y4C2_9PSEU</name>
<comment type="similarity">
    <text evidence="1">Belongs to the LytR/CpsA/Psr (LCP) family.</text>
</comment>
<comment type="caution">
    <text evidence="3">The sequence shown here is derived from an EMBL/GenBank/DDBJ whole genome shotgun (WGS) entry which is preliminary data.</text>
</comment>